<evidence type="ECO:0000313" key="1">
    <source>
        <dbReference type="EMBL" id="KAH9315897.1"/>
    </source>
</evidence>
<name>A0AA38G4L3_TAXCH</name>
<accession>A0AA38G4L3</accession>
<comment type="caution">
    <text evidence="1">The sequence shown here is derived from an EMBL/GenBank/DDBJ whole genome shotgun (WGS) entry which is preliminary data.</text>
</comment>
<gene>
    <name evidence="1" type="ORF">KI387_024524</name>
</gene>
<proteinExistence type="predicted"/>
<feature type="non-terminal residue" evidence="1">
    <location>
        <position position="1"/>
    </location>
</feature>
<feature type="non-terminal residue" evidence="1">
    <location>
        <position position="52"/>
    </location>
</feature>
<organism evidence="1 2">
    <name type="scientific">Taxus chinensis</name>
    <name type="common">Chinese yew</name>
    <name type="synonym">Taxus wallichiana var. chinensis</name>
    <dbReference type="NCBI Taxonomy" id="29808"/>
    <lineage>
        <taxon>Eukaryota</taxon>
        <taxon>Viridiplantae</taxon>
        <taxon>Streptophyta</taxon>
        <taxon>Embryophyta</taxon>
        <taxon>Tracheophyta</taxon>
        <taxon>Spermatophyta</taxon>
        <taxon>Pinopsida</taxon>
        <taxon>Pinidae</taxon>
        <taxon>Conifers II</taxon>
        <taxon>Cupressales</taxon>
        <taxon>Taxaceae</taxon>
        <taxon>Taxus</taxon>
    </lineage>
</organism>
<dbReference type="Proteomes" id="UP000824469">
    <property type="component" value="Unassembled WGS sequence"/>
</dbReference>
<protein>
    <submittedName>
        <fullName evidence="1">Uncharacterized protein</fullName>
    </submittedName>
</protein>
<dbReference type="EMBL" id="JAHRHJ020000005">
    <property type="protein sequence ID" value="KAH9315897.1"/>
    <property type="molecule type" value="Genomic_DNA"/>
</dbReference>
<dbReference type="AlphaFoldDB" id="A0AA38G4L3"/>
<keyword evidence="2" id="KW-1185">Reference proteome</keyword>
<evidence type="ECO:0000313" key="2">
    <source>
        <dbReference type="Proteomes" id="UP000824469"/>
    </source>
</evidence>
<sequence>VGGLLMPIAILILTQQEINRAPQGSSGQNPGRRGFFNHNWWPFPILKPKTNK</sequence>
<reference evidence="1 2" key="1">
    <citation type="journal article" date="2021" name="Nat. Plants">
        <title>The Taxus genome provides insights into paclitaxel biosynthesis.</title>
        <authorList>
            <person name="Xiong X."/>
            <person name="Gou J."/>
            <person name="Liao Q."/>
            <person name="Li Y."/>
            <person name="Zhou Q."/>
            <person name="Bi G."/>
            <person name="Li C."/>
            <person name="Du R."/>
            <person name="Wang X."/>
            <person name="Sun T."/>
            <person name="Guo L."/>
            <person name="Liang H."/>
            <person name="Lu P."/>
            <person name="Wu Y."/>
            <person name="Zhang Z."/>
            <person name="Ro D.K."/>
            <person name="Shang Y."/>
            <person name="Huang S."/>
            <person name="Yan J."/>
        </authorList>
    </citation>
    <scope>NUCLEOTIDE SEQUENCE [LARGE SCALE GENOMIC DNA]</scope>
    <source>
        <strain evidence="1">Ta-2019</strain>
    </source>
</reference>